<evidence type="ECO:0000259" key="3">
    <source>
        <dbReference type="Pfam" id="PF03065"/>
    </source>
</evidence>
<feature type="domain" description="Glycoside hydrolase family 57 N-terminal" evidence="3">
    <location>
        <begin position="6"/>
        <end position="287"/>
    </location>
</feature>
<gene>
    <name evidence="4" type="ORF">LEP1GSC178_3014</name>
</gene>
<evidence type="ECO:0000256" key="1">
    <source>
        <dbReference type="ARBA" id="ARBA00006821"/>
    </source>
</evidence>
<sequence length="413" mass="48371">MISVCFYFEVHQPFRLKPYDFFRIGKDHSYFDDEKNRQVLRKVSDKCYIPTTNLLLDLIREFKEDFQVSFSISGTAIEQFKLWYPEVLDQFKKLADTGCVEFLSETYYHSLSSLYSEKEFARQVLKHRKTIRKELGILPQTFRNTELIYSNQIAHLVRKMGYTLMLMEGVDRLLGWRSPNFMYQSKSEPGLKLLTKNYRLSDDIAFRFSEKTWSDFPLSADKFSNWVHSLAGSGTFVNLFMDFETFGEHQWAESGVFEFLKHLPSAINKHPDFKFRTVSCAAERNHSLGEIDTDDPVSWADMERDLSAWLGNSMQKQAVEALYALENRVHAMGDEEILETFGKLQTSDHFYYMCTKYFNDGDVHKYFSPYGSPYEAYVYFMNVLQDFKQRITPPKIRAIQSIEVSPSDLVPAI</sequence>
<evidence type="ECO:0000313" key="4">
    <source>
        <dbReference type="EMBL" id="EJZ43483.1"/>
    </source>
</evidence>
<reference evidence="4 5" key="1">
    <citation type="submission" date="2012-08" db="EMBL/GenBank/DDBJ databases">
        <authorList>
            <person name="Harkins D.M."/>
            <person name="Durkin A.S."/>
            <person name="Selengut J.D."/>
            <person name="Sanka R."/>
            <person name="DePew J."/>
            <person name="Purushe J."/>
            <person name="Matthias M.A."/>
            <person name="Vinetz J.M."/>
            <person name="Sutton G.G."/>
            <person name="Nelson W.C."/>
            <person name="Fouts D.E."/>
        </authorList>
    </citation>
    <scope>NUCLEOTIDE SEQUENCE [LARGE SCALE GENOMIC DNA]</scope>
    <source>
        <strain evidence="4 5">MMD4847</strain>
    </source>
</reference>
<name>A0ABN0HD43_9LEPT</name>
<keyword evidence="5" id="KW-1185">Reference proteome</keyword>
<keyword evidence="2" id="KW-0119">Carbohydrate metabolism</keyword>
<comment type="similarity">
    <text evidence="1">Belongs to the glycosyl hydrolase 57 family.</text>
</comment>
<dbReference type="InterPro" id="IPR052046">
    <property type="entry name" value="GH57_Enzymes"/>
</dbReference>
<dbReference type="RefSeq" id="WP_008591485.1">
    <property type="nucleotide sequence ID" value="NZ_AHOM02000004.1"/>
</dbReference>
<proteinExistence type="inferred from homology"/>
<dbReference type="Pfam" id="PF03065">
    <property type="entry name" value="Glyco_hydro_57"/>
    <property type="match status" value="1"/>
</dbReference>
<evidence type="ECO:0000313" key="5">
    <source>
        <dbReference type="Proteomes" id="UP000018720"/>
    </source>
</evidence>
<comment type="caution">
    <text evidence="4">The sequence shown here is derived from an EMBL/GenBank/DDBJ whole genome shotgun (WGS) entry which is preliminary data.</text>
</comment>
<dbReference type="InterPro" id="IPR011330">
    <property type="entry name" value="Glyco_hydro/deAcase_b/a-brl"/>
</dbReference>
<dbReference type="EMBL" id="AHOM02000004">
    <property type="protein sequence ID" value="EJZ43483.1"/>
    <property type="molecule type" value="Genomic_DNA"/>
</dbReference>
<dbReference type="Proteomes" id="UP000018720">
    <property type="component" value="Unassembled WGS sequence"/>
</dbReference>
<dbReference type="PANTHER" id="PTHR36306">
    <property type="entry name" value="ALPHA-AMYLASE-RELATED-RELATED"/>
    <property type="match status" value="1"/>
</dbReference>
<dbReference type="Gene3D" id="3.20.110.20">
    <property type="match status" value="1"/>
</dbReference>
<dbReference type="InterPro" id="IPR004300">
    <property type="entry name" value="Glyco_hydro_57_N"/>
</dbReference>
<dbReference type="PANTHER" id="PTHR36306:SF1">
    <property type="entry name" value="ALPHA-AMYLASE-RELATED"/>
    <property type="match status" value="1"/>
</dbReference>
<dbReference type="SUPFAM" id="SSF88713">
    <property type="entry name" value="Glycoside hydrolase/deacetylase"/>
    <property type="match status" value="1"/>
</dbReference>
<dbReference type="GO" id="GO:0016787">
    <property type="term" value="F:hydrolase activity"/>
    <property type="evidence" value="ECO:0007669"/>
    <property type="project" value="UniProtKB-KW"/>
</dbReference>
<organism evidence="4 5">
    <name type="scientific">Leptospira licerasiae str. MMD4847</name>
    <dbReference type="NCBI Taxonomy" id="1049971"/>
    <lineage>
        <taxon>Bacteria</taxon>
        <taxon>Pseudomonadati</taxon>
        <taxon>Spirochaetota</taxon>
        <taxon>Spirochaetia</taxon>
        <taxon>Leptospirales</taxon>
        <taxon>Leptospiraceae</taxon>
        <taxon>Leptospira</taxon>
    </lineage>
</organism>
<dbReference type="CDD" id="cd10795">
    <property type="entry name" value="GH57N_MJA1_like"/>
    <property type="match status" value="1"/>
</dbReference>
<accession>A0ABN0HD43</accession>
<keyword evidence="4" id="KW-0378">Hydrolase</keyword>
<evidence type="ECO:0000256" key="2">
    <source>
        <dbReference type="ARBA" id="ARBA00023277"/>
    </source>
</evidence>
<protein>
    <submittedName>
        <fullName evidence="4">Glycosyl hydrolase, family 57</fullName>
    </submittedName>
</protein>